<evidence type="ECO:0000256" key="8">
    <source>
        <dbReference type="ARBA" id="ARBA00022737"/>
    </source>
</evidence>
<keyword evidence="11" id="KW-0482">Metalloprotease</keyword>
<dbReference type="GO" id="GO:0008270">
    <property type="term" value="F:zinc ion binding"/>
    <property type="evidence" value="ECO:0007669"/>
    <property type="project" value="InterPro"/>
</dbReference>
<dbReference type="PROSITE" id="PS51829">
    <property type="entry name" value="P_HOMO_B"/>
    <property type="match status" value="1"/>
</dbReference>
<feature type="domain" description="HYR" evidence="13">
    <location>
        <begin position="1490"/>
        <end position="1574"/>
    </location>
</feature>
<dbReference type="Pfam" id="PF02128">
    <property type="entry name" value="Peptidase_M36"/>
    <property type="match status" value="1"/>
</dbReference>
<dbReference type="Pfam" id="PF18962">
    <property type="entry name" value="Por_Secre_tail"/>
    <property type="match status" value="1"/>
</dbReference>
<keyword evidence="10" id="KW-0862">Zinc</keyword>
<sequence>MLAQKKNTTQKTQPILEQLISQKGNTHVITSEHVSSVSGIHHVYLRQAINGLGIYGTESSVHLNASGKTLITHNNFLLDAPQSITSSSASISALDAIQSVVNKMGYSNDNLKLLKKDNGVEQKMLFSGGNISERDIPAKLLYYYSKMTGTRIVWELSIKETNGVAWWNFQIDAVTGAILNKENWIVSCNILGNHETHDHSSQEISEEINIETKTISNPTTAENAMVGNYNVYAMPVESPNYGGRTMEANPDNATASPFGWHDTNGANGAEFTITRGNNVHAYEDGDNPGFSPDGGAGLVFNFPLNETYSNADQSEAAAITNLFYWNNIIHDVTYQYGFDEASGNFQQNNYGNGGAGNDYVFAEAQDGSGDCNANMGTPGDGGNPTMQMYTCNNRDGDLDNGVIVHEYAHGISNRLTGGAAAAGCLQNTEQMGEGWSDYYALMLTLEPGDLGPDSRPIGTWLTGVGPTGGSIRTFDYSTDFSINPHTYDDIMTESVPHGVGSVWAAMLWEMTWELIDTHGFDPDIYNGTSGNNISLTLVTEGMKLQPCSPGFVDGRDAILAADQAIYGGANRCEIWEAFARRGLGFSATQGGTNSRSDGSEAFDLPPTFSSFDTIEEVCLADGVQSGLGGGFPVGGVYSGPGVTDDANGMTYTFDPAIPGAGTVTISYATVDFCTGAPGVLTDTIEVTDNPPILICKGSGTLNMTGETSDSPNLIIEDLNTVSTTMNVTDNVNITDLNIELQIAHTYVGDMIITIESPAGTQVTIFNGTNDGCSGNDITTLFDDESINGLSCNTGLNAFPEPNYIPSNALTAFDGENTLGTWTIFIQDTFNEDPGILNYWSLLYDYQIVSTPLDVFLDVTGNATVNAPDFLESISLDCGTFTVTAGTPLATTVSFTNADIGLNNVEVLVTTGTGQTATCTAVANVIPSPGGQSINCPDNITLECGDDTTPANTGMATSLSTCDPNPVVTFSDNEIPGCGNTLVIERTWLSTDNCGSDIVSCVQTITVEDTTAPTLECPMDIVVDTDPMQCTAIVTYSLNEADTCGNVTVSQIQGLPSGSEFPIGTTTNEFIVMDDCGNTTECLFTVTVENNTPPEAICQDITVQLDAAGTITIDAADVNGGSGTICSSVNATIDIDTFDCSNIGPNNVTLTVIDNDGNEASCVAIVTVEDTVIPDVICQNITVQLDETGTATITAADVDGGSFDACGIVSSEIDITTFDCANVGINQITLIVTDENGNINSCIAEVTVEDTISPIAICQEITVQLDAMGMATILPTDVDNGSTDNCTIASYTLNMDTFDCTNIGINEVTLTVIDENGNEASCETLVTVEDTIAPTAICNNITVALDEDGIAIIDVSDIDGGSTDNCTIISTEIDIEQFDCSNIGTNDVTLTVIDQDGNEATCVAIVTVEESAFPPNAVCQNVTVTLMQDGTATVLPSAFDGGSSGIRCFDGLSIDRDSFDCNDIGSSIQIIFTVTNAAGETDSCAAFVNVVDGLAPVVVCPADQTVISNGPYELPDYIAIGDAVATDNCTTPITIYEQDPAPGTLLPQGDHEIEITVQDNGGFEATCSFILTVDDILGTQSPAIARNAVSLFPNPANNRLSISNPQNISIENLSIYDITGRLVQIEHLNKTGAITTFNISALQSATYLVIIETEFGQIIKQLIKE</sequence>
<keyword evidence="7" id="KW-0732">Signal</keyword>
<keyword evidence="12" id="KW-0865">Zymogen</keyword>
<dbReference type="GO" id="GO:0006508">
    <property type="term" value="P:proteolysis"/>
    <property type="evidence" value="ECO:0007669"/>
    <property type="project" value="UniProtKB-KW"/>
</dbReference>
<keyword evidence="6" id="KW-0479">Metal-binding</keyword>
<dbReference type="InterPro" id="IPR050371">
    <property type="entry name" value="Fungal_virulence_M36"/>
</dbReference>
<evidence type="ECO:0000256" key="3">
    <source>
        <dbReference type="ARBA" id="ARBA00006006"/>
    </source>
</evidence>
<dbReference type="InterPro" id="IPR011096">
    <property type="entry name" value="FTP_domain"/>
</dbReference>
<reference evidence="15 16" key="1">
    <citation type="submission" date="2019-08" db="EMBL/GenBank/DDBJ databases">
        <title>Ulvibacter marinistellae sp. nov., isolated from a starfish, Patiria pectinifera.</title>
        <authorList>
            <person name="Kawano K."/>
            <person name="Ushijima N."/>
            <person name="Kihara M."/>
            <person name="Itoh H."/>
        </authorList>
    </citation>
    <scope>NUCLEOTIDE SEQUENCE [LARGE SCALE GENOMIC DNA]</scope>
    <source>
        <strain evidence="15 16">KK4</strain>
    </source>
</reference>
<dbReference type="PRINTS" id="PR00999">
    <property type="entry name" value="FUNGALYSIN"/>
</dbReference>
<comment type="subcellular location">
    <subcellularLocation>
        <location evidence="2">Secreted</location>
    </subcellularLocation>
</comment>
<dbReference type="Pfam" id="PF02494">
    <property type="entry name" value="HYR"/>
    <property type="match status" value="2"/>
</dbReference>
<evidence type="ECO:0000313" key="16">
    <source>
        <dbReference type="Proteomes" id="UP000326994"/>
    </source>
</evidence>
<dbReference type="PANTHER" id="PTHR33478:SF1">
    <property type="entry name" value="EXTRACELLULAR METALLOPROTEINASE MEP"/>
    <property type="match status" value="1"/>
</dbReference>
<dbReference type="Gene3D" id="2.60.40.10">
    <property type="entry name" value="Immunoglobulins"/>
    <property type="match status" value="1"/>
</dbReference>
<evidence type="ECO:0000256" key="6">
    <source>
        <dbReference type="ARBA" id="ARBA00022723"/>
    </source>
</evidence>
<proteinExistence type="inferred from homology"/>
<feature type="domain" description="P/Homo B" evidence="14">
    <location>
        <begin position="700"/>
        <end position="850"/>
    </location>
</feature>
<dbReference type="PANTHER" id="PTHR33478">
    <property type="entry name" value="EXTRACELLULAR METALLOPROTEINASE MEP"/>
    <property type="match status" value="1"/>
</dbReference>
<dbReference type="PROSITE" id="PS50825">
    <property type="entry name" value="HYR"/>
    <property type="match status" value="2"/>
</dbReference>
<evidence type="ECO:0000256" key="2">
    <source>
        <dbReference type="ARBA" id="ARBA00004613"/>
    </source>
</evidence>
<comment type="similarity">
    <text evidence="3">Belongs to the peptidase M36 family.</text>
</comment>
<keyword evidence="16" id="KW-1185">Reference proteome</keyword>
<dbReference type="NCBIfam" id="TIGR04183">
    <property type="entry name" value="Por_Secre_tail"/>
    <property type="match status" value="1"/>
</dbReference>
<dbReference type="Gene3D" id="3.10.170.10">
    <property type="match status" value="1"/>
</dbReference>
<evidence type="ECO:0000256" key="5">
    <source>
        <dbReference type="ARBA" id="ARBA00022670"/>
    </source>
</evidence>
<dbReference type="InterPro" id="IPR013783">
    <property type="entry name" value="Ig-like_fold"/>
</dbReference>
<dbReference type="InterPro" id="IPR001842">
    <property type="entry name" value="Peptidase_M36"/>
</dbReference>
<keyword evidence="5" id="KW-0645">Protease</keyword>
<dbReference type="GO" id="GO:0004252">
    <property type="term" value="F:serine-type endopeptidase activity"/>
    <property type="evidence" value="ECO:0007669"/>
    <property type="project" value="InterPro"/>
</dbReference>
<evidence type="ECO:0000256" key="10">
    <source>
        <dbReference type="ARBA" id="ARBA00022833"/>
    </source>
</evidence>
<dbReference type="InterPro" id="IPR008979">
    <property type="entry name" value="Galactose-bd-like_sf"/>
</dbReference>
<comment type="cofactor">
    <cofactor evidence="1">
        <name>Zn(2+)</name>
        <dbReference type="ChEBI" id="CHEBI:29105"/>
    </cofactor>
</comment>
<dbReference type="Proteomes" id="UP000326994">
    <property type="component" value="Unassembled WGS sequence"/>
</dbReference>
<dbReference type="InterPro" id="IPR003410">
    <property type="entry name" value="HYR_dom"/>
</dbReference>
<evidence type="ECO:0000259" key="13">
    <source>
        <dbReference type="PROSITE" id="PS50825"/>
    </source>
</evidence>
<keyword evidence="8" id="KW-0677">Repeat</keyword>
<evidence type="ECO:0000256" key="4">
    <source>
        <dbReference type="ARBA" id="ARBA00022525"/>
    </source>
</evidence>
<dbReference type="InterPro" id="IPR026444">
    <property type="entry name" value="Secre_tail"/>
</dbReference>
<evidence type="ECO:0000256" key="9">
    <source>
        <dbReference type="ARBA" id="ARBA00022801"/>
    </source>
</evidence>
<evidence type="ECO:0000256" key="12">
    <source>
        <dbReference type="ARBA" id="ARBA00023145"/>
    </source>
</evidence>
<feature type="domain" description="HYR" evidence="13">
    <location>
        <begin position="1007"/>
        <end position="1089"/>
    </location>
</feature>
<dbReference type="GO" id="GO:0005615">
    <property type="term" value="C:extracellular space"/>
    <property type="evidence" value="ECO:0007669"/>
    <property type="project" value="InterPro"/>
</dbReference>
<dbReference type="SUPFAM" id="SSF55486">
    <property type="entry name" value="Metalloproteases ('zincins'), catalytic domain"/>
    <property type="match status" value="1"/>
</dbReference>
<evidence type="ECO:0000256" key="11">
    <source>
        <dbReference type="ARBA" id="ARBA00023049"/>
    </source>
</evidence>
<dbReference type="SUPFAM" id="SSF49785">
    <property type="entry name" value="Galactose-binding domain-like"/>
    <property type="match status" value="1"/>
</dbReference>
<keyword evidence="4" id="KW-0964">Secreted</keyword>
<dbReference type="EMBL" id="BKCF01000004">
    <property type="protein sequence ID" value="GEQ86856.1"/>
    <property type="molecule type" value="Genomic_DNA"/>
</dbReference>
<evidence type="ECO:0000313" key="15">
    <source>
        <dbReference type="EMBL" id="GEQ86856.1"/>
    </source>
</evidence>
<dbReference type="InterPro" id="IPR002884">
    <property type="entry name" value="P_dom"/>
</dbReference>
<comment type="caution">
    <text evidence="15">The sequence shown here is derived from an EMBL/GenBank/DDBJ whole genome shotgun (WGS) entry which is preliminary data.</text>
</comment>
<keyword evidence="9" id="KW-0378">Hydrolase</keyword>
<evidence type="ECO:0000256" key="7">
    <source>
        <dbReference type="ARBA" id="ARBA00022729"/>
    </source>
</evidence>
<evidence type="ECO:0008006" key="17">
    <source>
        <dbReference type="Google" id="ProtNLM"/>
    </source>
</evidence>
<dbReference type="GO" id="GO:0004222">
    <property type="term" value="F:metalloendopeptidase activity"/>
    <property type="evidence" value="ECO:0007669"/>
    <property type="project" value="InterPro"/>
</dbReference>
<dbReference type="Gene3D" id="1.10.390.10">
    <property type="entry name" value="Neutral Protease Domain 2"/>
    <property type="match status" value="1"/>
</dbReference>
<accession>A0A5J4G2D8</accession>
<dbReference type="InterPro" id="IPR027268">
    <property type="entry name" value="Peptidase_M4/M1_CTD_sf"/>
</dbReference>
<dbReference type="Pfam" id="PF07504">
    <property type="entry name" value="FTP"/>
    <property type="match status" value="1"/>
</dbReference>
<gene>
    <name evidence="15" type="ORF">ULMS_23640</name>
</gene>
<evidence type="ECO:0000256" key="1">
    <source>
        <dbReference type="ARBA" id="ARBA00001947"/>
    </source>
</evidence>
<dbReference type="Gene3D" id="2.60.120.260">
    <property type="entry name" value="Galactose-binding domain-like"/>
    <property type="match status" value="1"/>
</dbReference>
<protein>
    <recommendedName>
        <fullName evidence="17">Subtilisin</fullName>
    </recommendedName>
</protein>
<organism evidence="15 16">
    <name type="scientific">Patiriisocius marinistellae</name>
    <dbReference type="NCBI Taxonomy" id="2494560"/>
    <lineage>
        <taxon>Bacteria</taxon>
        <taxon>Pseudomonadati</taxon>
        <taxon>Bacteroidota</taxon>
        <taxon>Flavobacteriia</taxon>
        <taxon>Flavobacteriales</taxon>
        <taxon>Flavobacteriaceae</taxon>
        <taxon>Patiriisocius</taxon>
    </lineage>
</organism>
<dbReference type="CDD" id="cd09596">
    <property type="entry name" value="M36"/>
    <property type="match status" value="1"/>
</dbReference>
<name>A0A5J4G2D8_9FLAO</name>
<dbReference type="Pfam" id="PF01483">
    <property type="entry name" value="P_proprotein"/>
    <property type="match status" value="1"/>
</dbReference>
<evidence type="ECO:0000259" key="14">
    <source>
        <dbReference type="PROSITE" id="PS51829"/>
    </source>
</evidence>